<proteinExistence type="predicted"/>
<comment type="caution">
    <text evidence="1">The sequence shown here is derived from an EMBL/GenBank/DDBJ whole genome shotgun (WGS) entry which is preliminary data.</text>
</comment>
<protein>
    <submittedName>
        <fullName evidence="1">Uncharacterized protein</fullName>
    </submittedName>
</protein>
<accession>A0A814W7S3</accession>
<sequence length="79" mass="9306">MSNSLAKKFDKIVSKLANNKSKDIKLNEHDLTDYSYYHDDTPTNGNEELQQEKFIQRIKYHLGHTNKTEHNQQSEENVI</sequence>
<dbReference type="OrthoDB" id="10540786at2759"/>
<gene>
    <name evidence="1" type="ORF">RFH988_LOCUS24424</name>
</gene>
<organism evidence="1 2">
    <name type="scientific">Rotaria sordida</name>
    <dbReference type="NCBI Taxonomy" id="392033"/>
    <lineage>
        <taxon>Eukaryota</taxon>
        <taxon>Metazoa</taxon>
        <taxon>Spiralia</taxon>
        <taxon>Gnathifera</taxon>
        <taxon>Rotifera</taxon>
        <taxon>Eurotatoria</taxon>
        <taxon>Bdelloidea</taxon>
        <taxon>Philodinida</taxon>
        <taxon>Philodinidae</taxon>
        <taxon>Rotaria</taxon>
    </lineage>
</organism>
<evidence type="ECO:0000313" key="1">
    <source>
        <dbReference type="EMBL" id="CAF1197751.1"/>
    </source>
</evidence>
<reference evidence="1" key="1">
    <citation type="submission" date="2021-02" db="EMBL/GenBank/DDBJ databases">
        <authorList>
            <person name="Nowell W R."/>
        </authorList>
    </citation>
    <scope>NUCLEOTIDE SEQUENCE</scope>
</reference>
<dbReference type="EMBL" id="CAJNOO010001782">
    <property type="protein sequence ID" value="CAF1197751.1"/>
    <property type="molecule type" value="Genomic_DNA"/>
</dbReference>
<dbReference type="AlphaFoldDB" id="A0A814W7S3"/>
<evidence type="ECO:0000313" key="2">
    <source>
        <dbReference type="Proteomes" id="UP000663882"/>
    </source>
</evidence>
<dbReference type="Proteomes" id="UP000663882">
    <property type="component" value="Unassembled WGS sequence"/>
</dbReference>
<name>A0A814W7S3_9BILA</name>